<organism evidence="1">
    <name type="scientific">Siphoviridae sp. ct3Mm15</name>
    <dbReference type="NCBI Taxonomy" id="2827558"/>
    <lineage>
        <taxon>Viruses</taxon>
        <taxon>Duplodnaviria</taxon>
        <taxon>Heunggongvirae</taxon>
        <taxon>Uroviricota</taxon>
        <taxon>Caudoviricetes</taxon>
    </lineage>
</organism>
<accession>A0A8S5RT77</accession>
<protein>
    <submittedName>
        <fullName evidence="1">Uncharacterized protein</fullName>
    </submittedName>
</protein>
<sequence>MRRSANPPCAGITRAVIPAHQTFYFLVKITTL</sequence>
<reference evidence="1" key="1">
    <citation type="journal article" date="2021" name="Proc. Natl. Acad. Sci. U.S.A.">
        <title>A Catalog of Tens of Thousands of Viruses from Human Metagenomes Reveals Hidden Associations with Chronic Diseases.</title>
        <authorList>
            <person name="Tisza M.J."/>
            <person name="Buck C.B."/>
        </authorList>
    </citation>
    <scope>NUCLEOTIDE SEQUENCE</scope>
    <source>
        <strain evidence="1">Ct3Mm15</strain>
    </source>
</reference>
<proteinExistence type="predicted"/>
<name>A0A8S5RT77_9CAUD</name>
<evidence type="ECO:0000313" key="1">
    <source>
        <dbReference type="EMBL" id="DAE92563.1"/>
    </source>
</evidence>
<dbReference type="EMBL" id="BK057802">
    <property type="protein sequence ID" value="DAE92563.1"/>
    <property type="molecule type" value="Genomic_DNA"/>
</dbReference>